<evidence type="ECO:0000313" key="2">
    <source>
        <dbReference type="EMBL" id="CAK9093012.1"/>
    </source>
</evidence>
<reference evidence="2 3" key="1">
    <citation type="submission" date="2024-02" db="EMBL/GenBank/DDBJ databases">
        <authorList>
            <person name="Chen Y."/>
            <person name="Shah S."/>
            <person name="Dougan E. K."/>
            <person name="Thang M."/>
            <person name="Chan C."/>
        </authorList>
    </citation>
    <scope>NUCLEOTIDE SEQUENCE [LARGE SCALE GENOMIC DNA]</scope>
</reference>
<protein>
    <recommendedName>
        <fullName evidence="4">Integrase catalytic domain-containing protein</fullName>
    </recommendedName>
</protein>
<keyword evidence="3" id="KW-1185">Reference proteome</keyword>
<sequence>MAHPEEKGSSAWYKVPVWDGNPSGFRAFKREMEWWMASMDASSCTKYNVAARWTLRQTGVVRARCEEFSPSELEGAAEVRGEDPTTGEEIVLEPADPWKGIRKLMSALEESMGRTLLDRKGELRKQFYTDLRRNPGERISSFCSRFRTLNSEMKREGITLPSDELGWFLRNRMGLDAIRVQLLDTALRGREAYEEVEAEALRLIRDLHSEDPLHKKSIVDRSPLLGRFLGQSQSGASSYRTSLPSSASSSFGTKSYKTSFSGGSQKSFKPMPKGAPRSALVAEAPIEAEPELEEEEELVPDVEESGMSLEQVLQCEAEVLAAELEELEQEGVAPEFIEGLETGVEQAAESLVTMREARSKIAELRKDRGYGKATAAGQPSGAKPKMTGNQVNGKKSRSSCWDCGQTGHWAGDHGCPSLGAGLFKPKGGKPAKHVRVTEALATEFDTEAEPAHEDAHEHCTLSDALDKSVEVFASEVHSLALDKKLMGVLDSACNRTCCGHVWLEHYLYALKAAPKVIQGLVSQQVEQETFKFGNGGTQKSTVRFRLPMMLGKDLILIWVSVVQVGSLGLLLGRDWLDSIGCVLSFAKKIMRADHLSGNHIKLHQLTAGHFAFRLIPSCWPTPGPGRWRRVGQDGIVALQISHHEWLSRKLQAVHSFPKFTSTKHEHLLSEHSMHAADLSLIGLPVERVDPPHDLAHRMIADKAFKSTTTSPTSSLARNFSPEIHGSGAKARFNMAAHVAAPRSKSAMVRARHCLVALSAAVAALCTLAECSWLRDRLGWRMAFMEDPMLLGMMAAKSSKGVASRLRQEALAEAKKEAADLLKLAALVEITPPEKTIVEDLKKLVRPIVQEIWSKFSPRATEEFDRSPKAFRRPKHAADSGPIYATNSGFHSARSAAAGHTRAPGTAGSKVLDNADPSDELHDVYAGRANSGTHALRSLSNGRFDGKQFRQFPKPAVSKSNNEVLEVMKLEWDGKFQSCLCRENFIMKVEIGPQRIKKGPDKPSKQPLVGEIYTTTEQVAKQTTLRGHRVLPSMSFENGWNFLKPEDCRECIKAVMANDPYCFVLAFPCGPWSPLTRLQKSESLGERRKQGRILLDFALILARMQLKRKAHFILENPKPSLAWTLPELAQFIETAGVECVDFDQCHYPVALAKAFIKGLERQFHADHGHCREVLAVDGEEVEPDDDTGEQAVQNPFDSESDISSMGEEQESGTRISSVTRLAVKRLHANTGHRSNRRLARALVLAGAPAEVIAAATASICDEKKRPKSRRPSTLPSPKDVSHQVHIDIFESSDINEQKYYVVHCIDWTSRFQMGEMILTKDSESICNWFKQRWLPIFGPPRVLIADQGSEFFPGHFNKCAMSIRFCFITFRSRLHGPVAFVREEVEF</sequence>
<feature type="compositionally biased region" description="Polar residues" evidence="1">
    <location>
        <begin position="232"/>
        <end position="267"/>
    </location>
</feature>
<evidence type="ECO:0008006" key="4">
    <source>
        <dbReference type="Google" id="ProtNLM"/>
    </source>
</evidence>
<feature type="region of interest" description="Disordered" evidence="1">
    <location>
        <begin position="232"/>
        <end position="280"/>
    </location>
</feature>
<dbReference type="InterPro" id="IPR012337">
    <property type="entry name" value="RNaseH-like_sf"/>
</dbReference>
<comment type="caution">
    <text evidence="2">The sequence shown here is derived from an EMBL/GenBank/DDBJ whole genome shotgun (WGS) entry which is preliminary data.</text>
</comment>
<feature type="compositionally biased region" description="Polar residues" evidence="1">
    <location>
        <begin position="1189"/>
        <end position="1202"/>
    </location>
</feature>
<evidence type="ECO:0000313" key="3">
    <source>
        <dbReference type="Proteomes" id="UP001642484"/>
    </source>
</evidence>
<dbReference type="InterPro" id="IPR036397">
    <property type="entry name" value="RNaseH_sf"/>
</dbReference>
<proteinExistence type="predicted"/>
<evidence type="ECO:0000256" key="1">
    <source>
        <dbReference type="SAM" id="MobiDB-lite"/>
    </source>
</evidence>
<feature type="region of interest" description="Disordered" evidence="1">
    <location>
        <begin position="1179"/>
        <end position="1213"/>
    </location>
</feature>
<feature type="region of interest" description="Disordered" evidence="1">
    <location>
        <begin position="863"/>
        <end position="884"/>
    </location>
</feature>
<feature type="region of interest" description="Disordered" evidence="1">
    <location>
        <begin position="369"/>
        <end position="393"/>
    </location>
</feature>
<dbReference type="SUPFAM" id="SSF53098">
    <property type="entry name" value="Ribonuclease H-like"/>
    <property type="match status" value="1"/>
</dbReference>
<organism evidence="2 3">
    <name type="scientific">Durusdinium trenchii</name>
    <dbReference type="NCBI Taxonomy" id="1381693"/>
    <lineage>
        <taxon>Eukaryota</taxon>
        <taxon>Sar</taxon>
        <taxon>Alveolata</taxon>
        <taxon>Dinophyceae</taxon>
        <taxon>Suessiales</taxon>
        <taxon>Symbiodiniaceae</taxon>
        <taxon>Durusdinium</taxon>
    </lineage>
</organism>
<dbReference type="EMBL" id="CAXAMN010025140">
    <property type="protein sequence ID" value="CAK9093012.1"/>
    <property type="molecule type" value="Genomic_DNA"/>
</dbReference>
<dbReference type="Gene3D" id="3.30.420.10">
    <property type="entry name" value="Ribonuclease H-like superfamily/Ribonuclease H"/>
    <property type="match status" value="1"/>
</dbReference>
<gene>
    <name evidence="2" type="ORF">CCMP2556_LOCUS44485</name>
</gene>
<accession>A0ABP0QXH6</accession>
<dbReference type="Proteomes" id="UP001642484">
    <property type="component" value="Unassembled WGS sequence"/>
</dbReference>
<name>A0ABP0QXH6_9DINO</name>